<gene>
    <name evidence="2" type="ORF">JWV37_06070</name>
</gene>
<organism evidence="2 3">
    <name type="scientific">Sulfurospirillum tamanense</name>
    <dbReference type="NCBI Taxonomy" id="2813362"/>
    <lineage>
        <taxon>Bacteria</taxon>
        <taxon>Pseudomonadati</taxon>
        <taxon>Campylobacterota</taxon>
        <taxon>Epsilonproteobacteria</taxon>
        <taxon>Campylobacterales</taxon>
        <taxon>Sulfurospirillaceae</taxon>
        <taxon>Sulfurospirillum</taxon>
    </lineage>
</organism>
<feature type="transmembrane region" description="Helical" evidence="1">
    <location>
        <begin position="187"/>
        <end position="210"/>
    </location>
</feature>
<dbReference type="RefSeq" id="WP_205458885.1">
    <property type="nucleotide sequence ID" value="NZ_JAFHKK010000010.1"/>
</dbReference>
<reference evidence="3" key="2">
    <citation type="submission" date="2021-02" db="EMBL/GenBank/DDBJ databases">
        <title>Sulfurospirillum tamanensis sp. nov.</title>
        <authorList>
            <person name="Merkel A.Y."/>
        </authorList>
    </citation>
    <scope>NUCLEOTIDE SEQUENCE [LARGE SCALE GENOMIC DNA]</scope>
    <source>
        <strain evidence="3">T05b</strain>
    </source>
</reference>
<sequence>MMLSQSAISMAPPFSLVSKFFMAASVLLLVSLNALPFVATQTPLLAFGAAGFIHLYLLGFVMMVILGALYQLVPVVLEAPFFTLKGSSVLFYAYLLGTLALSGGMVLGNNPLMHAGGTAVYASLTAFSVLFLLSFKGVTRWNLITYFLLASGVCLVLGISLGLGLLIAMSTGGIALDVTATLIRHGVLSLGGFVMFIVMGVSLVLLPMFALAHGVSTWYSKVAFGAMLLAFGCAFINAFALMAWLLGLGLVLYVAQSAHILAKRMRRKKDYWFYNVAFALACIVVAVGLGLWGGVGRR</sequence>
<name>A0ABS2WRP5_9BACT</name>
<feature type="transmembrane region" description="Helical" evidence="1">
    <location>
        <begin position="144"/>
        <end position="167"/>
    </location>
</feature>
<protein>
    <submittedName>
        <fullName evidence="2">Uncharacterized protein</fullName>
    </submittedName>
</protein>
<evidence type="ECO:0000313" key="2">
    <source>
        <dbReference type="EMBL" id="MBN2964338.1"/>
    </source>
</evidence>
<dbReference type="EMBL" id="JAFHKK010000010">
    <property type="protein sequence ID" value="MBN2964338.1"/>
    <property type="molecule type" value="Genomic_DNA"/>
</dbReference>
<evidence type="ECO:0000313" key="3">
    <source>
        <dbReference type="Proteomes" id="UP000703590"/>
    </source>
</evidence>
<feature type="transmembrane region" description="Helical" evidence="1">
    <location>
        <begin position="222"/>
        <end position="255"/>
    </location>
</feature>
<comment type="caution">
    <text evidence="2">The sequence shown here is derived from an EMBL/GenBank/DDBJ whole genome shotgun (WGS) entry which is preliminary data.</text>
</comment>
<feature type="transmembrane region" description="Helical" evidence="1">
    <location>
        <begin position="45"/>
        <end position="69"/>
    </location>
</feature>
<feature type="transmembrane region" description="Helical" evidence="1">
    <location>
        <begin position="119"/>
        <end position="138"/>
    </location>
</feature>
<feature type="transmembrane region" description="Helical" evidence="1">
    <location>
        <begin position="89"/>
        <end position="107"/>
    </location>
</feature>
<reference evidence="2 3" key="1">
    <citation type="submission" date="2021-02" db="EMBL/GenBank/DDBJ databases">
        <title>Sulfurospirillum tamanensis sp. nov.</title>
        <authorList>
            <person name="Frolova A."/>
            <person name="Merkel A."/>
            <person name="Slobodkin A."/>
        </authorList>
    </citation>
    <scope>NUCLEOTIDE SEQUENCE [LARGE SCALE GENOMIC DNA]</scope>
    <source>
        <strain evidence="2 3">T05b</strain>
    </source>
</reference>
<keyword evidence="3" id="KW-1185">Reference proteome</keyword>
<evidence type="ECO:0000256" key="1">
    <source>
        <dbReference type="SAM" id="Phobius"/>
    </source>
</evidence>
<proteinExistence type="predicted"/>
<feature type="transmembrane region" description="Helical" evidence="1">
    <location>
        <begin position="276"/>
        <end position="295"/>
    </location>
</feature>
<dbReference type="Proteomes" id="UP000703590">
    <property type="component" value="Unassembled WGS sequence"/>
</dbReference>
<keyword evidence="1" id="KW-1133">Transmembrane helix</keyword>
<reference evidence="2 3" key="3">
    <citation type="submission" date="2021-02" db="EMBL/GenBank/DDBJ databases">
        <authorList>
            <person name="Merkel A.Y."/>
        </authorList>
    </citation>
    <scope>NUCLEOTIDE SEQUENCE [LARGE SCALE GENOMIC DNA]</scope>
    <source>
        <strain evidence="2 3">T05b</strain>
    </source>
</reference>
<accession>A0ABS2WRP5</accession>
<keyword evidence="1" id="KW-0812">Transmembrane</keyword>
<feature type="transmembrane region" description="Helical" evidence="1">
    <location>
        <begin position="20"/>
        <end position="38"/>
    </location>
</feature>
<keyword evidence="1" id="KW-0472">Membrane</keyword>